<dbReference type="EMBL" id="BARS01017293">
    <property type="protein sequence ID" value="GAF96292.1"/>
    <property type="molecule type" value="Genomic_DNA"/>
</dbReference>
<reference evidence="1" key="1">
    <citation type="journal article" date="2014" name="Front. Microbiol.">
        <title>High frequency of phylogenetically diverse reductive dehalogenase-homologous genes in deep subseafloor sedimentary metagenomes.</title>
        <authorList>
            <person name="Kawai M."/>
            <person name="Futagami T."/>
            <person name="Toyoda A."/>
            <person name="Takaki Y."/>
            <person name="Nishi S."/>
            <person name="Hori S."/>
            <person name="Arai W."/>
            <person name="Tsubouchi T."/>
            <person name="Morono Y."/>
            <person name="Uchiyama I."/>
            <person name="Ito T."/>
            <person name="Fujiyama A."/>
            <person name="Inagaki F."/>
            <person name="Takami H."/>
        </authorList>
    </citation>
    <scope>NUCLEOTIDE SEQUENCE</scope>
    <source>
        <strain evidence="1">Expedition CK06-06</strain>
    </source>
</reference>
<evidence type="ECO:0008006" key="2">
    <source>
        <dbReference type="Google" id="ProtNLM"/>
    </source>
</evidence>
<organism evidence="1">
    <name type="scientific">marine sediment metagenome</name>
    <dbReference type="NCBI Taxonomy" id="412755"/>
    <lineage>
        <taxon>unclassified sequences</taxon>
        <taxon>metagenomes</taxon>
        <taxon>ecological metagenomes</taxon>
    </lineage>
</organism>
<feature type="non-terminal residue" evidence="1">
    <location>
        <position position="279"/>
    </location>
</feature>
<dbReference type="InterPro" id="IPR012334">
    <property type="entry name" value="Pectin_lyas_fold"/>
</dbReference>
<feature type="non-terminal residue" evidence="1">
    <location>
        <position position="1"/>
    </location>
</feature>
<accession>X0U7E9</accession>
<proteinExistence type="predicted"/>
<dbReference type="InterPro" id="IPR011050">
    <property type="entry name" value="Pectin_lyase_fold/virulence"/>
</dbReference>
<dbReference type="AlphaFoldDB" id="X0U7E9"/>
<name>X0U7E9_9ZZZZ</name>
<gene>
    <name evidence="1" type="ORF">S01H1_28305</name>
</gene>
<sequence length="279" mass="27672">YWATGAGGAGPDYGYGIITDGLDNVYVTGRFGVTATFGSFTLTSAGGQHAFVAKVGPAIYVDDDYTLATPGWQVDHFDVVQDAIDASANGDTIIVYPGTYAENINFNGKAILLTGSDPGNWDTVASIIIDGGALGPVVTFNTGETSASVIKGLTIQNGSATSGGGIYCNGSSPTIMGNIVRDNVASPGEGGGISCRNSSATVFGNVVGGNQSAGNGGGVYCDNASPNIDSNIIFSNTTSSNGGGICGGSISGAILNNIVSGNSANNDMGGIFCAGGTPT</sequence>
<protein>
    <recommendedName>
        <fullName evidence="2">Right handed beta helix domain-containing protein</fullName>
    </recommendedName>
</protein>
<dbReference type="Gene3D" id="2.160.20.10">
    <property type="entry name" value="Single-stranded right-handed beta-helix, Pectin lyase-like"/>
    <property type="match status" value="1"/>
</dbReference>
<dbReference type="SUPFAM" id="SSF51126">
    <property type="entry name" value="Pectin lyase-like"/>
    <property type="match status" value="1"/>
</dbReference>
<comment type="caution">
    <text evidence="1">The sequence shown here is derived from an EMBL/GenBank/DDBJ whole genome shotgun (WGS) entry which is preliminary data.</text>
</comment>
<evidence type="ECO:0000313" key="1">
    <source>
        <dbReference type="EMBL" id="GAF96292.1"/>
    </source>
</evidence>